<dbReference type="InterPro" id="IPR015943">
    <property type="entry name" value="WD40/YVTN_repeat-like_dom_sf"/>
</dbReference>
<dbReference type="AlphaFoldDB" id="A0A9E3H557"/>
<dbReference type="InterPro" id="IPR036322">
    <property type="entry name" value="WD40_repeat_dom_sf"/>
</dbReference>
<evidence type="ECO:0000313" key="2">
    <source>
        <dbReference type="EMBL" id="MBW4431065.1"/>
    </source>
</evidence>
<dbReference type="EMBL" id="JAHHHW010000047">
    <property type="protein sequence ID" value="MBW4431065.1"/>
    <property type="molecule type" value="Genomic_DNA"/>
</dbReference>
<dbReference type="Gene3D" id="2.130.10.10">
    <property type="entry name" value="YVTN repeat-like/Quinoprotein amine dehydrogenase"/>
    <property type="match status" value="1"/>
</dbReference>
<evidence type="ECO:0000313" key="3">
    <source>
        <dbReference type="Proteomes" id="UP000813215"/>
    </source>
</evidence>
<feature type="compositionally biased region" description="Basic and acidic residues" evidence="1">
    <location>
        <begin position="62"/>
        <end position="74"/>
    </location>
</feature>
<feature type="region of interest" description="Disordered" evidence="1">
    <location>
        <begin position="52"/>
        <end position="74"/>
    </location>
</feature>
<reference evidence="2" key="1">
    <citation type="submission" date="2021-05" db="EMBL/GenBank/DDBJ databases">
        <authorList>
            <person name="Pietrasiak N."/>
            <person name="Ward R."/>
            <person name="Stajich J.E."/>
            <person name="Kurbessoian T."/>
        </authorList>
    </citation>
    <scope>NUCLEOTIDE SEQUENCE</scope>
    <source>
        <strain evidence="2">HA4357-MV3</strain>
    </source>
</reference>
<sequence length="74" mass="8360">MSGLRFEQHWQGMLSDYVTAIAWSDCGEFLAASSAVGEVTLWRVDQTFHETSLQQGNGQSDFSRDVEKESWFAP</sequence>
<accession>A0A9E3H557</accession>
<proteinExistence type="predicted"/>
<evidence type="ECO:0000256" key="1">
    <source>
        <dbReference type="SAM" id="MobiDB-lite"/>
    </source>
</evidence>
<gene>
    <name evidence="2" type="ORF">KME28_04845</name>
</gene>
<reference evidence="2" key="2">
    <citation type="journal article" date="2022" name="Microbiol. Resour. Announc.">
        <title>Metagenome Sequencing to Explore Phylogenomics of Terrestrial Cyanobacteria.</title>
        <authorList>
            <person name="Ward R.D."/>
            <person name="Stajich J.E."/>
            <person name="Johansen J.R."/>
            <person name="Huntemann M."/>
            <person name="Clum A."/>
            <person name="Foster B."/>
            <person name="Foster B."/>
            <person name="Roux S."/>
            <person name="Palaniappan K."/>
            <person name="Varghese N."/>
            <person name="Mukherjee S."/>
            <person name="Reddy T.B.K."/>
            <person name="Daum C."/>
            <person name="Copeland A."/>
            <person name="Chen I.A."/>
            <person name="Ivanova N.N."/>
            <person name="Kyrpides N.C."/>
            <person name="Shapiro N."/>
            <person name="Eloe-Fadrosh E.A."/>
            <person name="Pietrasiak N."/>
        </authorList>
    </citation>
    <scope>NUCLEOTIDE SEQUENCE</scope>
    <source>
        <strain evidence="2">HA4357-MV3</strain>
    </source>
</reference>
<protein>
    <submittedName>
        <fullName evidence="2">Uncharacterized protein</fullName>
    </submittedName>
</protein>
<feature type="compositionally biased region" description="Polar residues" evidence="1">
    <location>
        <begin position="52"/>
        <end position="61"/>
    </location>
</feature>
<organism evidence="2 3">
    <name type="scientific">Pelatocladus maniniholoensis HA4357-MV3</name>
    <dbReference type="NCBI Taxonomy" id="1117104"/>
    <lineage>
        <taxon>Bacteria</taxon>
        <taxon>Bacillati</taxon>
        <taxon>Cyanobacteriota</taxon>
        <taxon>Cyanophyceae</taxon>
        <taxon>Nostocales</taxon>
        <taxon>Nostocaceae</taxon>
        <taxon>Pelatocladus</taxon>
    </lineage>
</organism>
<dbReference type="Proteomes" id="UP000813215">
    <property type="component" value="Unassembled WGS sequence"/>
</dbReference>
<name>A0A9E3H557_9NOST</name>
<dbReference type="SUPFAM" id="SSF50978">
    <property type="entry name" value="WD40 repeat-like"/>
    <property type="match status" value="1"/>
</dbReference>
<comment type="caution">
    <text evidence="2">The sequence shown here is derived from an EMBL/GenBank/DDBJ whole genome shotgun (WGS) entry which is preliminary data.</text>
</comment>